<evidence type="ECO:0000256" key="1">
    <source>
        <dbReference type="SAM" id="Phobius"/>
    </source>
</evidence>
<keyword evidence="1" id="KW-0812">Transmembrane</keyword>
<keyword evidence="3" id="KW-1185">Reference proteome</keyword>
<accession>A0A420YGI0</accession>
<comment type="caution">
    <text evidence="2">The sequence shown here is derived from an EMBL/GenBank/DDBJ whole genome shotgun (WGS) entry which is preliminary data.</text>
</comment>
<gene>
    <name evidence="2" type="ORF">DL546_006597</name>
</gene>
<protein>
    <submittedName>
        <fullName evidence="2">Uncharacterized protein</fullName>
    </submittedName>
</protein>
<dbReference type="AlphaFoldDB" id="A0A420YGI0"/>
<organism evidence="2 3">
    <name type="scientific">Coniochaeta pulveracea</name>
    <dbReference type="NCBI Taxonomy" id="177199"/>
    <lineage>
        <taxon>Eukaryota</taxon>
        <taxon>Fungi</taxon>
        <taxon>Dikarya</taxon>
        <taxon>Ascomycota</taxon>
        <taxon>Pezizomycotina</taxon>
        <taxon>Sordariomycetes</taxon>
        <taxon>Sordariomycetidae</taxon>
        <taxon>Coniochaetales</taxon>
        <taxon>Coniochaetaceae</taxon>
        <taxon>Coniochaeta</taxon>
    </lineage>
</organism>
<dbReference type="Proteomes" id="UP000275385">
    <property type="component" value="Unassembled WGS sequence"/>
</dbReference>
<keyword evidence="1" id="KW-0472">Membrane</keyword>
<keyword evidence="1" id="KW-1133">Transmembrane helix</keyword>
<evidence type="ECO:0000313" key="2">
    <source>
        <dbReference type="EMBL" id="RKU46965.1"/>
    </source>
</evidence>
<reference evidence="2 3" key="1">
    <citation type="submission" date="2018-08" db="EMBL/GenBank/DDBJ databases">
        <title>Draft genome of the lignicolous fungus Coniochaeta pulveracea.</title>
        <authorList>
            <person name="Borstlap C.J."/>
            <person name="De Witt R.N."/>
            <person name="Botha A."/>
            <person name="Volschenk H."/>
        </authorList>
    </citation>
    <scope>NUCLEOTIDE SEQUENCE [LARGE SCALE GENOMIC DNA]</scope>
    <source>
        <strain evidence="2 3">CAB683</strain>
    </source>
</reference>
<name>A0A420YGI0_9PEZI</name>
<proteinExistence type="predicted"/>
<dbReference type="EMBL" id="QVQW01000011">
    <property type="protein sequence ID" value="RKU46965.1"/>
    <property type="molecule type" value="Genomic_DNA"/>
</dbReference>
<evidence type="ECO:0000313" key="3">
    <source>
        <dbReference type="Proteomes" id="UP000275385"/>
    </source>
</evidence>
<sequence length="111" mass="12347">MQAAWDIQTRGSNQQSAHRVCFTGPRNIEKPVLSSNLFTTIQLIIWTKLGPLRASLDGVAAVLQARKIICQPQDDMRRGKRPVLLLYSTVLPCIIVLSHLISSFPFLGMTS</sequence>
<feature type="transmembrane region" description="Helical" evidence="1">
    <location>
        <begin position="84"/>
        <end position="107"/>
    </location>
</feature>